<dbReference type="InterPro" id="IPR026960">
    <property type="entry name" value="RVT-Znf"/>
</dbReference>
<protein>
    <recommendedName>
        <fullName evidence="5">Reverse transcriptase zinc-binding domain-containing protein</fullName>
    </recommendedName>
</protein>
<dbReference type="InterPro" id="IPR012337">
    <property type="entry name" value="RNaseH-like_sf"/>
</dbReference>
<dbReference type="SUPFAM" id="SSF53098">
    <property type="entry name" value="Ribonuclease H-like"/>
    <property type="match status" value="1"/>
</dbReference>
<evidence type="ECO:0000313" key="3">
    <source>
        <dbReference type="EMBL" id="CAA7027569.1"/>
    </source>
</evidence>
<dbReference type="Pfam" id="PF13966">
    <property type="entry name" value="zf-RVT"/>
    <property type="match status" value="1"/>
</dbReference>
<dbReference type="InterPro" id="IPR036397">
    <property type="entry name" value="RNaseH_sf"/>
</dbReference>
<reference evidence="3" key="1">
    <citation type="submission" date="2020-01" db="EMBL/GenBank/DDBJ databases">
        <authorList>
            <person name="Mishra B."/>
        </authorList>
    </citation>
    <scope>NUCLEOTIDE SEQUENCE [LARGE SCALE GENOMIC DNA]</scope>
</reference>
<evidence type="ECO:0000259" key="1">
    <source>
        <dbReference type="Pfam" id="PF13456"/>
    </source>
</evidence>
<feature type="domain" description="RNase H type-1" evidence="1">
    <location>
        <begin position="586"/>
        <end position="704"/>
    </location>
</feature>
<dbReference type="PANTHER" id="PTHR33116">
    <property type="entry name" value="REVERSE TRANSCRIPTASE ZINC-BINDING DOMAIN-CONTAINING PROTEIN-RELATED-RELATED"/>
    <property type="match status" value="1"/>
</dbReference>
<keyword evidence="4" id="KW-1185">Reference proteome</keyword>
<name>A0A6D2IHM8_9BRAS</name>
<dbReference type="GO" id="GO:0003676">
    <property type="term" value="F:nucleic acid binding"/>
    <property type="evidence" value="ECO:0007669"/>
    <property type="project" value="InterPro"/>
</dbReference>
<dbReference type="EMBL" id="CACVBM020001058">
    <property type="protein sequence ID" value="CAA7027569.1"/>
    <property type="molecule type" value="Genomic_DNA"/>
</dbReference>
<dbReference type="CDD" id="cd06222">
    <property type="entry name" value="RNase_H_like"/>
    <property type="match status" value="1"/>
</dbReference>
<dbReference type="InterPro" id="IPR044730">
    <property type="entry name" value="RNase_H-like_dom_plant"/>
</dbReference>
<gene>
    <name evidence="3" type="ORF">MERR_LOCUS14804</name>
</gene>
<evidence type="ECO:0000313" key="4">
    <source>
        <dbReference type="Proteomes" id="UP000467841"/>
    </source>
</evidence>
<dbReference type="AlphaFoldDB" id="A0A6D2IHM8"/>
<sequence length="724" mass="81737">MGFFDQEMYIIGVIPSPPEWRGKRVYQSIKRPETRGSPIPFSLYYPYRSFDSTNKSTETEGRITGLKIAQTCPQISHLLFTDDSIFFCKADIQQCTELMRIFTCYGQASGQQLNATKSSIFFGSKVPQDDRIALKRALGITKEGGMGLYLGLPENICGSKQKVFTFVQERLAKRINTWSAKFLSKGGKEVLIKSVAQALPTYVMSCFLLPKSITNKLQSAISRFWWSTKQNNKGMHWIAWEKICIPLEEGGLGFRDLKNFNIALLAKQLWRILHYPSSLLARVLKARYFRHSNPLDIEKSNAPSCGWRSMLAAKELLKAGIRKNIGSGVNTMVWKEPWIPTTPARPPMETDRPSDPFLYVHHLIDHDTKSWKEELPLRSGYTLAMKLKNTEQDQALTETSTTALKGKVWTLKTVRKIKHFLWQAIAGCIPVRQNLVSRHCGTDKSCPRCNTGDETINHLLFECPLAVQTWSLSNLPSEPDVFPNGGLFQNLDQLLWRIKEGSAPGGPDNIIARWPWIIWYIWKARNEKLFNDKEIQSEDTIQLAYTEADTFAVAQVGDRVGETNTAQGVSPHPLEDASPVTHCQIDASWLYNGNVFGGGMVIDDVDGGRTYGSCARTQVISPLHAEFHTLLWAMKEVLTLGYTSMTFETDCMQLIKLLEEEDTWPSVEAELEEFNYLSTAFVSFAISFIPRSCNGCADRLSKEARARGSIHSVVNNVMPSWLVV</sequence>
<dbReference type="InterPro" id="IPR002156">
    <property type="entry name" value="RNaseH_domain"/>
</dbReference>
<proteinExistence type="predicted"/>
<comment type="caution">
    <text evidence="3">The sequence shown here is derived from an EMBL/GenBank/DDBJ whole genome shotgun (WGS) entry which is preliminary data.</text>
</comment>
<dbReference type="PANTHER" id="PTHR33116:SF86">
    <property type="entry name" value="REVERSE TRANSCRIPTASE DOMAIN-CONTAINING PROTEIN"/>
    <property type="match status" value="1"/>
</dbReference>
<dbReference type="Gene3D" id="3.30.420.10">
    <property type="entry name" value="Ribonuclease H-like superfamily/Ribonuclease H"/>
    <property type="match status" value="1"/>
</dbReference>
<dbReference type="GO" id="GO:0004523">
    <property type="term" value="F:RNA-DNA hybrid ribonuclease activity"/>
    <property type="evidence" value="ECO:0007669"/>
    <property type="project" value="InterPro"/>
</dbReference>
<organism evidence="3 4">
    <name type="scientific">Microthlaspi erraticum</name>
    <dbReference type="NCBI Taxonomy" id="1685480"/>
    <lineage>
        <taxon>Eukaryota</taxon>
        <taxon>Viridiplantae</taxon>
        <taxon>Streptophyta</taxon>
        <taxon>Embryophyta</taxon>
        <taxon>Tracheophyta</taxon>
        <taxon>Spermatophyta</taxon>
        <taxon>Magnoliopsida</taxon>
        <taxon>eudicotyledons</taxon>
        <taxon>Gunneridae</taxon>
        <taxon>Pentapetalae</taxon>
        <taxon>rosids</taxon>
        <taxon>malvids</taxon>
        <taxon>Brassicales</taxon>
        <taxon>Brassicaceae</taxon>
        <taxon>Coluteocarpeae</taxon>
        <taxon>Microthlaspi</taxon>
    </lineage>
</organism>
<dbReference type="Pfam" id="PF13456">
    <property type="entry name" value="RVT_3"/>
    <property type="match status" value="1"/>
</dbReference>
<evidence type="ECO:0000259" key="2">
    <source>
        <dbReference type="Pfam" id="PF13966"/>
    </source>
</evidence>
<dbReference type="OrthoDB" id="1113032at2759"/>
<dbReference type="Proteomes" id="UP000467841">
    <property type="component" value="Unassembled WGS sequence"/>
</dbReference>
<feature type="domain" description="Reverse transcriptase zinc-binding" evidence="2">
    <location>
        <begin position="400"/>
        <end position="470"/>
    </location>
</feature>
<accession>A0A6D2IHM8</accession>
<evidence type="ECO:0008006" key="5">
    <source>
        <dbReference type="Google" id="ProtNLM"/>
    </source>
</evidence>